<name>A0ABT8SFN2_9BURK</name>
<reference evidence="1" key="1">
    <citation type="submission" date="2023-06" db="EMBL/GenBank/DDBJ databases">
        <authorList>
            <person name="Jiang Y."/>
            <person name="Liu Q."/>
        </authorList>
    </citation>
    <scope>NUCLEOTIDE SEQUENCE</scope>
    <source>
        <strain evidence="1">CGMCC 1.12090</strain>
    </source>
</reference>
<dbReference type="Proteomes" id="UP001169027">
    <property type="component" value="Unassembled WGS sequence"/>
</dbReference>
<dbReference type="RefSeq" id="WP_301815466.1">
    <property type="nucleotide sequence ID" value="NZ_JAUJZH010000036.1"/>
</dbReference>
<protein>
    <recommendedName>
        <fullName evidence="3">DUF2336 domain-containing protein</fullName>
    </recommendedName>
</protein>
<evidence type="ECO:0008006" key="3">
    <source>
        <dbReference type="Google" id="ProtNLM"/>
    </source>
</evidence>
<evidence type="ECO:0000313" key="1">
    <source>
        <dbReference type="EMBL" id="MDO1537183.1"/>
    </source>
</evidence>
<accession>A0ABT8SFN2</accession>
<proteinExistence type="predicted"/>
<evidence type="ECO:0000313" key="2">
    <source>
        <dbReference type="Proteomes" id="UP001169027"/>
    </source>
</evidence>
<organism evidence="1 2">
    <name type="scientific">Variovorax ginsengisoli</name>
    <dbReference type="NCBI Taxonomy" id="363844"/>
    <lineage>
        <taxon>Bacteria</taxon>
        <taxon>Pseudomonadati</taxon>
        <taxon>Pseudomonadota</taxon>
        <taxon>Betaproteobacteria</taxon>
        <taxon>Burkholderiales</taxon>
        <taxon>Comamonadaceae</taxon>
        <taxon>Variovorax</taxon>
    </lineage>
</organism>
<comment type="caution">
    <text evidence="1">The sequence shown here is derived from an EMBL/GenBank/DDBJ whole genome shotgun (WGS) entry which is preliminary data.</text>
</comment>
<sequence length="188" mass="20580">MHAMSPADRAWTLEELPTVQRDALRKLLDELESLGIVSDPTMIAEAIAPEGRHEPSLSRDDPVLAHAPQSAEDMLHALDEPGRRVIVRLMQAESADLVAAWLRVDDWPWRDDILQALDAAQRRQVEAALVAAPSGPVPPAQRAALIDVVVAQLRKHAPVATSAHRRPLLRSALNRIWPPAGKLRGATS</sequence>
<dbReference type="EMBL" id="JAUKVY010000036">
    <property type="protein sequence ID" value="MDO1537183.1"/>
    <property type="molecule type" value="Genomic_DNA"/>
</dbReference>
<gene>
    <name evidence="1" type="ORF">Q2T77_33445</name>
</gene>
<keyword evidence="2" id="KW-1185">Reference proteome</keyword>